<accession>A0ABS5QW93</accession>
<sequence length="136" mass="14914">MMKSIQAKWLLALIVLVGLGAGAYVMQKQHRENQQEESPVSSVTSRPSKNNALSLTEAQMLIQKVNGEWPSDNQKILSQSGNKTVVGGGVGAQGYDKITYTVEGQQVHIHEEFGTLDGGKYSVLDYMPAKDYTVDR</sequence>
<proteinExistence type="predicted"/>
<evidence type="ECO:0000313" key="2">
    <source>
        <dbReference type="EMBL" id="MBS9337067.1"/>
    </source>
</evidence>
<name>A0ABS5QW93_9LACO</name>
<comment type="caution">
    <text evidence="2">The sequence shown here is derived from an EMBL/GenBank/DDBJ whole genome shotgun (WGS) entry which is preliminary data.</text>
</comment>
<feature type="region of interest" description="Disordered" evidence="1">
    <location>
        <begin position="30"/>
        <end position="49"/>
    </location>
</feature>
<gene>
    <name evidence="2" type="ORF">G6R30_01125</name>
</gene>
<reference evidence="2 3" key="1">
    <citation type="submission" date="2020-02" db="EMBL/GenBank/DDBJ databases">
        <title>Fructobacillus sp. isolated from paper mulberry of Taiwan.</title>
        <authorList>
            <person name="Lin S.-T."/>
        </authorList>
    </citation>
    <scope>NUCLEOTIDE SEQUENCE [LARGE SCALE GENOMIC DNA]</scope>
    <source>
        <strain evidence="2 3">S1-1</strain>
    </source>
</reference>
<dbReference type="EMBL" id="JAAMFL010000001">
    <property type="protein sequence ID" value="MBS9337067.1"/>
    <property type="molecule type" value="Genomic_DNA"/>
</dbReference>
<feature type="compositionally biased region" description="Polar residues" evidence="1">
    <location>
        <begin position="36"/>
        <end position="49"/>
    </location>
</feature>
<evidence type="ECO:0000256" key="1">
    <source>
        <dbReference type="SAM" id="MobiDB-lite"/>
    </source>
</evidence>
<evidence type="ECO:0008006" key="4">
    <source>
        <dbReference type="Google" id="ProtNLM"/>
    </source>
</evidence>
<dbReference type="RefSeq" id="WP_213820628.1">
    <property type="nucleotide sequence ID" value="NZ_JAAMFL010000001.1"/>
</dbReference>
<dbReference type="Proteomes" id="UP001519503">
    <property type="component" value="Unassembled WGS sequence"/>
</dbReference>
<keyword evidence="3" id="KW-1185">Reference proteome</keyword>
<evidence type="ECO:0000313" key="3">
    <source>
        <dbReference type="Proteomes" id="UP001519503"/>
    </source>
</evidence>
<protein>
    <recommendedName>
        <fullName evidence="4">Lipoprotein</fullName>
    </recommendedName>
</protein>
<organism evidence="2 3">
    <name type="scientific">Fructobacillus parabroussonetiae</name>
    <dbReference type="NCBI Taxonomy" id="2713174"/>
    <lineage>
        <taxon>Bacteria</taxon>
        <taxon>Bacillati</taxon>
        <taxon>Bacillota</taxon>
        <taxon>Bacilli</taxon>
        <taxon>Lactobacillales</taxon>
        <taxon>Lactobacillaceae</taxon>
        <taxon>Fructobacillus</taxon>
    </lineage>
</organism>